<protein>
    <submittedName>
        <fullName evidence="2">Transglutaminase domain protein</fullName>
    </submittedName>
</protein>
<dbReference type="eggNOG" id="COG1305">
    <property type="taxonomic scope" value="Bacteria"/>
</dbReference>
<dbReference type="KEGG" id="cyj:Cyan7822_1273"/>
<dbReference type="EMBL" id="CP002198">
    <property type="protein sequence ID" value="ADN13276.1"/>
    <property type="molecule type" value="Genomic_DNA"/>
</dbReference>
<dbReference type="InterPro" id="IPR013589">
    <property type="entry name" value="Bac_transglu_N"/>
</dbReference>
<proteinExistence type="predicted"/>
<dbReference type="Proteomes" id="UP000008206">
    <property type="component" value="Chromosome"/>
</dbReference>
<dbReference type="PANTHER" id="PTHR33490:SF1">
    <property type="entry name" value="SLL1233 PROTEIN"/>
    <property type="match status" value="1"/>
</dbReference>
<feature type="domain" description="Transglutaminase-like" evidence="1">
    <location>
        <begin position="173"/>
        <end position="237"/>
    </location>
</feature>
<sequence length="290" mass="32704">MRYHIHHQTIYTYNQPIMLGPHLLRLCPRSDGWQQLQKFSLVVDPQPAGMTHITDLEGNNCIQLWFTNATEKLIIDVQSEVETYQVNPFNYLLEPFTLNLPFDYFSDLFSLLQPYLEPVAATVDPVAIQLAQEILQQVNGNTLSFLSTLNQQIYTHCKHLIRHEGQPWPAGITWTQKQGACRDFVVLFMEVCRAVGLGSRFVSGYQEGDLDSDQRELHAWVEVYLPGGGWRGYDPTHGLAVSDRHIALVASAKPRYCSPVVGATSVVNSGGENSKLLESQLEANIVIKHL</sequence>
<dbReference type="RefSeq" id="WP_013321383.1">
    <property type="nucleotide sequence ID" value="NC_014501.1"/>
</dbReference>
<dbReference type="Gene3D" id="3.10.620.30">
    <property type="match status" value="1"/>
</dbReference>
<keyword evidence="3" id="KW-1185">Reference proteome</keyword>
<dbReference type="Pfam" id="PF01841">
    <property type="entry name" value="Transglut_core"/>
    <property type="match status" value="1"/>
</dbReference>
<dbReference type="HOGENOM" id="CLU_008973_2_0_3"/>
<dbReference type="STRING" id="497965.Cyan7822_1273"/>
<evidence type="ECO:0000313" key="2">
    <source>
        <dbReference type="EMBL" id="ADN13276.1"/>
    </source>
</evidence>
<gene>
    <name evidence="2" type="ordered locus">Cyan7822_1273</name>
</gene>
<evidence type="ECO:0000313" key="3">
    <source>
        <dbReference type="Proteomes" id="UP000008206"/>
    </source>
</evidence>
<dbReference type="SMART" id="SM00460">
    <property type="entry name" value="TGc"/>
    <property type="match status" value="1"/>
</dbReference>
<reference evidence="3" key="1">
    <citation type="journal article" date="2011" name="MBio">
        <title>Novel metabolic attributes of the genus Cyanothece, comprising a group of unicellular nitrogen-fixing Cyanobacteria.</title>
        <authorList>
            <person name="Bandyopadhyay A."/>
            <person name="Elvitigala T."/>
            <person name="Welsh E."/>
            <person name="Stockel J."/>
            <person name="Liberton M."/>
            <person name="Min H."/>
            <person name="Sherman L.A."/>
            <person name="Pakrasi H.B."/>
        </authorList>
    </citation>
    <scope>NUCLEOTIDE SEQUENCE [LARGE SCALE GENOMIC DNA]</scope>
    <source>
        <strain evidence="3">PCC 7822</strain>
    </source>
</reference>
<accession>E0UHL9</accession>
<dbReference type="Pfam" id="PF08379">
    <property type="entry name" value="Bact_transglu_N"/>
    <property type="match status" value="1"/>
</dbReference>
<dbReference type="PANTHER" id="PTHR33490">
    <property type="entry name" value="BLR5614 PROTEIN-RELATED"/>
    <property type="match status" value="1"/>
</dbReference>
<dbReference type="SUPFAM" id="SSF54001">
    <property type="entry name" value="Cysteine proteinases"/>
    <property type="match status" value="1"/>
</dbReference>
<name>E0UHL9_GLOV7</name>
<organism evidence="2 3">
    <name type="scientific">Gloeothece verrucosa (strain PCC 7822)</name>
    <name type="common">Cyanothece sp. (strain PCC 7822)</name>
    <dbReference type="NCBI Taxonomy" id="497965"/>
    <lineage>
        <taxon>Bacteria</taxon>
        <taxon>Bacillati</taxon>
        <taxon>Cyanobacteriota</taxon>
        <taxon>Cyanophyceae</taxon>
        <taxon>Oscillatoriophycideae</taxon>
        <taxon>Chroococcales</taxon>
        <taxon>Aphanothecaceae</taxon>
        <taxon>Gloeothece</taxon>
        <taxon>Gloeothece verrucosa</taxon>
    </lineage>
</organism>
<dbReference type="InterPro" id="IPR038765">
    <property type="entry name" value="Papain-like_cys_pep_sf"/>
</dbReference>
<dbReference type="InterPro" id="IPR002931">
    <property type="entry name" value="Transglutaminase-like"/>
</dbReference>
<dbReference type="AlphaFoldDB" id="E0UHL9"/>
<evidence type="ECO:0000259" key="1">
    <source>
        <dbReference type="SMART" id="SM00460"/>
    </source>
</evidence>
<dbReference type="OrthoDB" id="9787782at2"/>